<evidence type="ECO:0000256" key="9">
    <source>
        <dbReference type="SAM" id="MobiDB-lite"/>
    </source>
</evidence>
<dbReference type="Proteomes" id="UP000800038">
    <property type="component" value="Unassembled WGS sequence"/>
</dbReference>
<dbReference type="Gene3D" id="3.40.50.300">
    <property type="entry name" value="P-loop containing nucleotide triphosphate hydrolases"/>
    <property type="match status" value="1"/>
</dbReference>
<evidence type="ECO:0000256" key="5">
    <source>
        <dbReference type="ARBA" id="ARBA00022679"/>
    </source>
</evidence>
<evidence type="ECO:0000256" key="6">
    <source>
        <dbReference type="ARBA" id="ARBA00022741"/>
    </source>
</evidence>
<evidence type="ECO:0000256" key="3">
    <source>
        <dbReference type="ARBA" id="ARBA00018706"/>
    </source>
</evidence>
<keyword evidence="6" id="KW-0547">Nucleotide-binding</keyword>
<sequence>MPGKRRRVDDANTSAVANGKPLTAIAAARLKTEAAAKVVNTPETKQDQVPAPASPLPESKEEDYRDFSAEVEDASVKRNFKLCNWRNEPKNILSDTDSELAINLNKHATIALVGYFDFKVLRGAININGANIGTVGRDGQKNRTYRACVPATHPISKIRGLDGTNHVLFKTCKAPTPLAHMSRLFANLWNAKSDGEESRSFCVVTDSDADLLSRPLRPEVTPEDWLRAIEDCTSSSSITLVTGSSSLGKSTFARRVVNRSLTGLGKNAPAVPAVCYMDLDPRKQEYAPGGQISLVVVRDLNLSPSFAQPSTTPTSGDTKGNEIIRAHPIPVNFANYADHYQSCVEDLFLAYKNISSRYSSLPLVIDTPGFLYTSNFDTLNKLLMRLKPHNIVHLEDTQVIDTETAARLHLLRVTASQYRSTVLEITAQQPQSIPMRTETELNAMQMQSYFHLKSSITSPSQSQTLAWILEPLSHLIPWEFCYEETDERTQDFAGFAMYTEPVEPAALMHALNGSIVQIIQSTSSVVSNPYTSLSRTGKHRIPYFPKSERTGMVEPLDARTTRLVCTAMIRGFDPERRVVEVLVPKTHEPLLYSLAPERTVFVGGCCDMPEWAFLEDVYVREVGEEIVDATPVREKHDEVVWVEREDAIDEMGYLNTVRRVRKFQT</sequence>
<feature type="region of interest" description="Disordered" evidence="9">
    <location>
        <begin position="39"/>
        <end position="63"/>
    </location>
</feature>
<dbReference type="InterPro" id="IPR027417">
    <property type="entry name" value="P-loop_NTPase"/>
</dbReference>
<proteinExistence type="inferred from homology"/>
<organism evidence="11 12">
    <name type="scientific">Clathrospora elynae</name>
    <dbReference type="NCBI Taxonomy" id="706981"/>
    <lineage>
        <taxon>Eukaryota</taxon>
        <taxon>Fungi</taxon>
        <taxon>Dikarya</taxon>
        <taxon>Ascomycota</taxon>
        <taxon>Pezizomycotina</taxon>
        <taxon>Dothideomycetes</taxon>
        <taxon>Pleosporomycetidae</taxon>
        <taxon>Pleosporales</taxon>
        <taxon>Diademaceae</taxon>
        <taxon>Clathrospora</taxon>
    </lineage>
</organism>
<keyword evidence="12" id="KW-1185">Reference proteome</keyword>
<reference evidence="11" key="1">
    <citation type="journal article" date="2020" name="Stud. Mycol.">
        <title>101 Dothideomycetes genomes: a test case for predicting lifestyles and emergence of pathogens.</title>
        <authorList>
            <person name="Haridas S."/>
            <person name="Albert R."/>
            <person name="Binder M."/>
            <person name="Bloem J."/>
            <person name="Labutti K."/>
            <person name="Salamov A."/>
            <person name="Andreopoulos B."/>
            <person name="Baker S."/>
            <person name="Barry K."/>
            <person name="Bills G."/>
            <person name="Bluhm B."/>
            <person name="Cannon C."/>
            <person name="Castanera R."/>
            <person name="Culley D."/>
            <person name="Daum C."/>
            <person name="Ezra D."/>
            <person name="Gonzalez J."/>
            <person name="Henrissat B."/>
            <person name="Kuo A."/>
            <person name="Liang C."/>
            <person name="Lipzen A."/>
            <person name="Lutzoni F."/>
            <person name="Magnuson J."/>
            <person name="Mondo S."/>
            <person name="Nolan M."/>
            <person name="Ohm R."/>
            <person name="Pangilinan J."/>
            <person name="Park H.-J."/>
            <person name="Ramirez L."/>
            <person name="Alfaro M."/>
            <person name="Sun H."/>
            <person name="Tritt A."/>
            <person name="Yoshinaga Y."/>
            <person name="Zwiers L.-H."/>
            <person name="Turgeon B."/>
            <person name="Goodwin S."/>
            <person name="Spatafora J."/>
            <person name="Crous P."/>
            <person name="Grigoriev I."/>
        </authorList>
    </citation>
    <scope>NUCLEOTIDE SEQUENCE</scope>
    <source>
        <strain evidence="11">CBS 161.51</strain>
    </source>
</reference>
<protein>
    <recommendedName>
        <fullName evidence="4">Polynucleotide 5'-hydroxyl-kinase GRC3</fullName>
    </recommendedName>
    <alternativeName>
        <fullName evidence="3">Polynucleotide 5'-hydroxyl-kinase grc3</fullName>
    </alternativeName>
</protein>
<dbReference type="GO" id="GO:0051731">
    <property type="term" value="F:polynucleotide 5'-hydroxyl-kinase activity"/>
    <property type="evidence" value="ECO:0007669"/>
    <property type="project" value="InterPro"/>
</dbReference>
<dbReference type="GO" id="GO:0000448">
    <property type="term" value="P:cleavage in ITS2 between 5.8S rRNA and LSU-rRNA of tricistronic rRNA transcript (SSU-rRNA, 5.8S rRNA, LSU-rRNA)"/>
    <property type="evidence" value="ECO:0007669"/>
    <property type="project" value="TreeGrafter"/>
</dbReference>
<evidence type="ECO:0000256" key="7">
    <source>
        <dbReference type="ARBA" id="ARBA00022777"/>
    </source>
</evidence>
<dbReference type="PANTHER" id="PTHR12755">
    <property type="entry name" value="CLEAVAGE/POLYADENYLATION FACTOR IA SUBUNIT CLP1P"/>
    <property type="match status" value="1"/>
</dbReference>
<comment type="similarity">
    <text evidence="2">Belongs to the Clp1 family. NOL9/GRC3 subfamily.</text>
</comment>
<evidence type="ECO:0000256" key="8">
    <source>
        <dbReference type="ARBA" id="ARBA00022840"/>
    </source>
</evidence>
<evidence type="ECO:0000313" key="12">
    <source>
        <dbReference type="Proteomes" id="UP000800038"/>
    </source>
</evidence>
<gene>
    <name evidence="11" type="ORF">EJ02DRAFT_430750</name>
</gene>
<dbReference type="GO" id="GO:0005634">
    <property type="term" value="C:nucleus"/>
    <property type="evidence" value="ECO:0007669"/>
    <property type="project" value="TreeGrafter"/>
</dbReference>
<evidence type="ECO:0000256" key="1">
    <source>
        <dbReference type="ARBA" id="ARBA00003798"/>
    </source>
</evidence>
<keyword evidence="8" id="KW-0067">ATP-binding</keyword>
<feature type="domain" description="Clp1 P-loop" evidence="10">
    <location>
        <begin position="243"/>
        <end position="451"/>
    </location>
</feature>
<dbReference type="OrthoDB" id="4054781at2759"/>
<dbReference type="PANTHER" id="PTHR12755:SF3">
    <property type="entry name" value="POLYNUCLEOTIDE 5'-HYDROXYL-KINASE NOL9"/>
    <property type="match status" value="1"/>
</dbReference>
<evidence type="ECO:0000256" key="4">
    <source>
        <dbReference type="ARBA" id="ARBA00019824"/>
    </source>
</evidence>
<accession>A0A6A5T1M2</accession>
<evidence type="ECO:0000259" key="10">
    <source>
        <dbReference type="Pfam" id="PF16575"/>
    </source>
</evidence>
<dbReference type="AlphaFoldDB" id="A0A6A5T1M2"/>
<keyword evidence="5" id="KW-0808">Transferase</keyword>
<dbReference type="InterPro" id="IPR045116">
    <property type="entry name" value="Clp1/Grc3"/>
</dbReference>
<dbReference type="InterPro" id="IPR032319">
    <property type="entry name" value="CLP1_P"/>
</dbReference>
<name>A0A6A5T1M2_9PLEO</name>
<keyword evidence="7" id="KW-0418">Kinase</keyword>
<dbReference type="EMBL" id="ML976003">
    <property type="protein sequence ID" value="KAF1946463.1"/>
    <property type="molecule type" value="Genomic_DNA"/>
</dbReference>
<evidence type="ECO:0000313" key="11">
    <source>
        <dbReference type="EMBL" id="KAF1946463.1"/>
    </source>
</evidence>
<dbReference type="Pfam" id="PF16575">
    <property type="entry name" value="CLP1_P"/>
    <property type="match status" value="1"/>
</dbReference>
<dbReference type="GO" id="GO:0005524">
    <property type="term" value="F:ATP binding"/>
    <property type="evidence" value="ECO:0007669"/>
    <property type="project" value="UniProtKB-KW"/>
</dbReference>
<comment type="function">
    <text evidence="1">Polynucleotide 5'-kinase involved in rRNA processing.</text>
</comment>
<evidence type="ECO:0000256" key="2">
    <source>
        <dbReference type="ARBA" id="ARBA00011003"/>
    </source>
</evidence>